<sequence>MNVHGWINAVGLLVLAFVLWARWAQFHQPVYPVCWLGWEDSACWSLAAPTGR</sequence>
<name>A0A6A9JZ06_PSEAI</name>
<keyword evidence="1" id="KW-0472">Membrane</keyword>
<protein>
    <submittedName>
        <fullName evidence="2">Uncharacterized protein</fullName>
    </submittedName>
</protein>
<reference evidence="2" key="1">
    <citation type="submission" date="2019-11" db="EMBL/GenBank/DDBJ databases">
        <title>Genomes of ocular Pseudomonas aeruginosa isolates.</title>
        <authorList>
            <person name="Khan M."/>
            <person name="Rice S.A."/>
            <person name="Willcox M.D.P."/>
            <person name="Stapleton F."/>
        </authorList>
    </citation>
    <scope>NUCLEOTIDE SEQUENCE</scope>
    <source>
        <strain evidence="2">PA206</strain>
    </source>
</reference>
<evidence type="ECO:0000256" key="1">
    <source>
        <dbReference type="SAM" id="Phobius"/>
    </source>
</evidence>
<dbReference type="AlphaFoldDB" id="A0A6A9JZ06"/>
<feature type="transmembrane region" description="Helical" evidence="1">
    <location>
        <begin position="6"/>
        <end position="23"/>
    </location>
</feature>
<organism evidence="2">
    <name type="scientific">Pseudomonas aeruginosa</name>
    <dbReference type="NCBI Taxonomy" id="287"/>
    <lineage>
        <taxon>Bacteria</taxon>
        <taxon>Pseudomonadati</taxon>
        <taxon>Pseudomonadota</taxon>
        <taxon>Gammaproteobacteria</taxon>
        <taxon>Pseudomonadales</taxon>
        <taxon>Pseudomonadaceae</taxon>
        <taxon>Pseudomonas</taxon>
    </lineage>
</organism>
<comment type="caution">
    <text evidence="2">The sequence shown here is derived from an EMBL/GenBank/DDBJ whole genome shotgun (WGS) entry which is preliminary data.</text>
</comment>
<evidence type="ECO:0000313" key="2">
    <source>
        <dbReference type="EMBL" id="MUI58042.1"/>
    </source>
</evidence>
<dbReference type="EMBL" id="WOAJ01000003">
    <property type="protein sequence ID" value="MUI58042.1"/>
    <property type="molecule type" value="Genomic_DNA"/>
</dbReference>
<keyword evidence="1" id="KW-1133">Transmembrane helix</keyword>
<gene>
    <name evidence="2" type="ORF">GNQ20_09555</name>
</gene>
<proteinExistence type="predicted"/>
<accession>A0A6A9JZ06</accession>
<dbReference type="RefSeq" id="WP_155681143.1">
    <property type="nucleotide sequence ID" value="NZ_CP115287.1"/>
</dbReference>
<keyword evidence="1" id="KW-0812">Transmembrane</keyword>